<proteinExistence type="predicted"/>
<dbReference type="RefSeq" id="WP_309905658.1">
    <property type="nucleotide sequence ID" value="NZ_JAVDRF010000011.1"/>
</dbReference>
<evidence type="ECO:0000259" key="1">
    <source>
        <dbReference type="PROSITE" id="PS51819"/>
    </source>
</evidence>
<sequence>MLKVDRPTPSHFGIFVTDLERMVAFYTETFDLTVTDRGEGRTFRNTLVFMSASPDQHHQLVLASGRPAEARFSTVMQISFVVPGIQHLRDISARAAERGATGIRGLNHGNALSVYMLDPEGNTVEIYVDTPFYVAQPHGDPLDLSKDDATLMRETEEACRRDPTFMPLAQWQAQFAAQSPASTASAAPTASAA</sequence>
<dbReference type="InterPro" id="IPR004360">
    <property type="entry name" value="Glyas_Fos-R_dOase_dom"/>
</dbReference>
<comment type="caution">
    <text evidence="2">The sequence shown here is derived from an EMBL/GenBank/DDBJ whole genome shotgun (WGS) entry which is preliminary data.</text>
</comment>
<dbReference type="EMBL" id="JAVDRF010000011">
    <property type="protein sequence ID" value="MDR6538664.1"/>
    <property type="molecule type" value="Genomic_DNA"/>
</dbReference>
<protein>
    <submittedName>
        <fullName evidence="2">Catechol 2,3-dioxygenase</fullName>
        <ecNumber evidence="2">1.13.11.2</ecNumber>
    </submittedName>
</protein>
<reference evidence="2 3" key="1">
    <citation type="submission" date="2023-07" db="EMBL/GenBank/DDBJ databases">
        <title>Sorghum-associated microbial communities from plants grown in Nebraska, USA.</title>
        <authorList>
            <person name="Schachtman D."/>
        </authorList>
    </citation>
    <scope>NUCLEOTIDE SEQUENCE [LARGE SCALE GENOMIC DNA]</scope>
    <source>
        <strain evidence="2 3">DS1781</strain>
    </source>
</reference>
<dbReference type="GO" id="GO:0018577">
    <property type="term" value="F:catechol 2,3-dioxygenase activity"/>
    <property type="evidence" value="ECO:0007669"/>
    <property type="project" value="UniProtKB-EC"/>
</dbReference>
<gene>
    <name evidence="2" type="ORF">J2739_004457</name>
</gene>
<dbReference type="Proteomes" id="UP001184230">
    <property type="component" value="Unassembled WGS sequence"/>
</dbReference>
<dbReference type="Pfam" id="PF00903">
    <property type="entry name" value="Glyoxalase"/>
    <property type="match status" value="1"/>
</dbReference>
<dbReference type="EC" id="1.13.11.2" evidence="2"/>
<dbReference type="PROSITE" id="PS51819">
    <property type="entry name" value="VOC"/>
    <property type="match status" value="1"/>
</dbReference>
<name>A0ABU1NJM5_9BURK</name>
<dbReference type="SUPFAM" id="SSF54593">
    <property type="entry name" value="Glyoxalase/Bleomycin resistance protein/Dihydroxybiphenyl dioxygenase"/>
    <property type="match status" value="1"/>
</dbReference>
<dbReference type="Gene3D" id="3.10.180.10">
    <property type="entry name" value="2,3-Dihydroxybiphenyl 1,2-Dioxygenase, domain 1"/>
    <property type="match status" value="1"/>
</dbReference>
<accession>A0ABU1NJM5</accession>
<keyword evidence="2" id="KW-0560">Oxidoreductase</keyword>
<keyword evidence="3" id="KW-1185">Reference proteome</keyword>
<evidence type="ECO:0000313" key="3">
    <source>
        <dbReference type="Proteomes" id="UP001184230"/>
    </source>
</evidence>
<organism evidence="2 3">
    <name type="scientific">Variovorax soli</name>
    <dbReference type="NCBI Taxonomy" id="376815"/>
    <lineage>
        <taxon>Bacteria</taxon>
        <taxon>Pseudomonadati</taxon>
        <taxon>Pseudomonadota</taxon>
        <taxon>Betaproteobacteria</taxon>
        <taxon>Burkholderiales</taxon>
        <taxon>Comamonadaceae</taxon>
        <taxon>Variovorax</taxon>
    </lineage>
</organism>
<dbReference type="InterPro" id="IPR029068">
    <property type="entry name" value="Glyas_Bleomycin-R_OHBP_Dase"/>
</dbReference>
<feature type="domain" description="VOC" evidence="1">
    <location>
        <begin position="8"/>
        <end position="129"/>
    </location>
</feature>
<dbReference type="InterPro" id="IPR037523">
    <property type="entry name" value="VOC_core"/>
</dbReference>
<evidence type="ECO:0000313" key="2">
    <source>
        <dbReference type="EMBL" id="MDR6538664.1"/>
    </source>
</evidence>